<keyword evidence="7" id="KW-0813">Transport</keyword>
<dbReference type="InterPro" id="IPR003400">
    <property type="entry name" value="ExbD"/>
</dbReference>
<evidence type="ECO:0000256" key="2">
    <source>
        <dbReference type="ARBA" id="ARBA00005811"/>
    </source>
</evidence>
<evidence type="ECO:0000313" key="10">
    <source>
        <dbReference type="EMBL" id="PVY76773.1"/>
    </source>
</evidence>
<evidence type="ECO:0000256" key="5">
    <source>
        <dbReference type="ARBA" id="ARBA00022989"/>
    </source>
</evidence>
<dbReference type="Proteomes" id="UP000245887">
    <property type="component" value="Unassembled WGS sequence"/>
</dbReference>
<feature type="transmembrane region" description="Helical" evidence="8">
    <location>
        <begin position="23"/>
        <end position="44"/>
    </location>
</feature>
<keyword evidence="3" id="KW-1003">Cell membrane</keyword>
<protein>
    <submittedName>
        <fullName evidence="9">Biopolymer transporter ExbD</fullName>
    </submittedName>
    <submittedName>
        <fullName evidence="10">Outer membrane transport energization protein ExbD</fullName>
    </submittedName>
</protein>
<dbReference type="EMBL" id="QEKQ01000004">
    <property type="protein sequence ID" value="PVY76773.1"/>
    <property type="molecule type" value="Genomic_DNA"/>
</dbReference>
<keyword evidence="6 8" id="KW-0472">Membrane</keyword>
<keyword evidence="4 7" id="KW-0812">Transmembrane</keyword>
<evidence type="ECO:0000256" key="1">
    <source>
        <dbReference type="ARBA" id="ARBA00004162"/>
    </source>
</evidence>
<dbReference type="GO" id="GO:0015031">
    <property type="term" value="P:protein transport"/>
    <property type="evidence" value="ECO:0007669"/>
    <property type="project" value="UniProtKB-KW"/>
</dbReference>
<dbReference type="GO" id="GO:0005886">
    <property type="term" value="C:plasma membrane"/>
    <property type="evidence" value="ECO:0007669"/>
    <property type="project" value="UniProtKB-SubCell"/>
</dbReference>
<accession>A0A2A2I0A4</accession>
<dbReference type="EMBL" id="NMPM01000077">
    <property type="protein sequence ID" value="PAV25139.1"/>
    <property type="molecule type" value="Genomic_DNA"/>
</dbReference>
<proteinExistence type="inferred from homology"/>
<keyword evidence="5 8" id="KW-1133">Transmembrane helix</keyword>
<keyword evidence="7" id="KW-0653">Protein transport</keyword>
<sequence length="137" mass="15112">MTPLKQEPIASHEKPLMDRVEDAMLPLINLVFLLLMFFILAGRLTDDPLPPLPMSQGTEGGEQPSVDLIVTGPDQWRINGDPVSADQLTQHLAVSPGERPLRIGANRDLSMASLERLFRRLEQAGYETVTVLTEPAS</sequence>
<organism evidence="9 11">
    <name type="scientific">Tamilnaduibacter salinus</name>
    <dbReference type="NCBI Taxonomy" id="1484056"/>
    <lineage>
        <taxon>Bacteria</taxon>
        <taxon>Pseudomonadati</taxon>
        <taxon>Pseudomonadota</taxon>
        <taxon>Gammaproteobacteria</taxon>
        <taxon>Pseudomonadales</taxon>
        <taxon>Marinobacteraceae</taxon>
        <taxon>Tamilnaduibacter</taxon>
    </lineage>
</organism>
<dbReference type="RefSeq" id="WP_095611816.1">
    <property type="nucleotide sequence ID" value="NZ_NMPM01000077.1"/>
</dbReference>
<evidence type="ECO:0000256" key="6">
    <source>
        <dbReference type="ARBA" id="ARBA00023136"/>
    </source>
</evidence>
<dbReference type="GO" id="GO:0022857">
    <property type="term" value="F:transmembrane transporter activity"/>
    <property type="evidence" value="ECO:0007669"/>
    <property type="project" value="InterPro"/>
</dbReference>
<evidence type="ECO:0000256" key="8">
    <source>
        <dbReference type="SAM" id="Phobius"/>
    </source>
</evidence>
<reference evidence="9 11" key="1">
    <citation type="submission" date="2017-07" db="EMBL/GenBank/DDBJ databases">
        <title>Tamlnaduibacter salinus (Mi-7) genome sequencing.</title>
        <authorList>
            <person name="Verma A."/>
            <person name="Krishnamurthi S."/>
        </authorList>
    </citation>
    <scope>NUCLEOTIDE SEQUENCE [LARGE SCALE GENOMIC DNA]</scope>
    <source>
        <strain evidence="9 11">Mi-7</strain>
    </source>
</reference>
<evidence type="ECO:0000256" key="4">
    <source>
        <dbReference type="ARBA" id="ARBA00022692"/>
    </source>
</evidence>
<gene>
    <name evidence="10" type="ORF">C8D92_1044</name>
    <name evidence="9" type="ORF">CF392_12645</name>
</gene>
<evidence type="ECO:0000256" key="3">
    <source>
        <dbReference type="ARBA" id="ARBA00022475"/>
    </source>
</evidence>
<dbReference type="Pfam" id="PF02472">
    <property type="entry name" value="ExbD"/>
    <property type="match status" value="1"/>
</dbReference>
<evidence type="ECO:0000313" key="12">
    <source>
        <dbReference type="Proteomes" id="UP000245887"/>
    </source>
</evidence>
<evidence type="ECO:0000256" key="7">
    <source>
        <dbReference type="RuleBase" id="RU003879"/>
    </source>
</evidence>
<dbReference type="AlphaFoldDB" id="A0A2A2I0A4"/>
<dbReference type="Proteomes" id="UP000218332">
    <property type="component" value="Unassembled WGS sequence"/>
</dbReference>
<comment type="similarity">
    <text evidence="2 7">Belongs to the ExbD/TolR family.</text>
</comment>
<name>A0A2A2I0A4_9GAMM</name>
<comment type="subcellular location">
    <subcellularLocation>
        <location evidence="1">Cell membrane</location>
        <topology evidence="1">Single-pass membrane protein</topology>
    </subcellularLocation>
    <subcellularLocation>
        <location evidence="7">Cell membrane</location>
        <topology evidence="7">Single-pass type II membrane protein</topology>
    </subcellularLocation>
</comment>
<dbReference type="OrthoDB" id="6371949at2"/>
<evidence type="ECO:0000313" key="9">
    <source>
        <dbReference type="EMBL" id="PAV25139.1"/>
    </source>
</evidence>
<evidence type="ECO:0000313" key="11">
    <source>
        <dbReference type="Proteomes" id="UP000218332"/>
    </source>
</evidence>
<reference evidence="10 12" key="2">
    <citation type="submission" date="2018-04" db="EMBL/GenBank/DDBJ databases">
        <title>Genomic Encyclopedia of Type Strains, Phase IV (KMG-IV): sequencing the most valuable type-strain genomes for metagenomic binning, comparative biology and taxonomic classification.</title>
        <authorList>
            <person name="Goeker M."/>
        </authorList>
    </citation>
    <scope>NUCLEOTIDE SEQUENCE [LARGE SCALE GENOMIC DNA]</scope>
    <source>
        <strain evidence="10 12">DSM 28688</strain>
    </source>
</reference>
<keyword evidence="11" id="KW-1185">Reference proteome</keyword>
<comment type="caution">
    <text evidence="9">The sequence shown here is derived from an EMBL/GenBank/DDBJ whole genome shotgun (WGS) entry which is preliminary data.</text>
</comment>